<name>A0ABQ9JVS9_9CUCU</name>
<dbReference type="Pfam" id="PF00078">
    <property type="entry name" value="RVT_1"/>
    <property type="match status" value="1"/>
</dbReference>
<comment type="caution">
    <text evidence="2">The sequence shown here is derived from an EMBL/GenBank/DDBJ whole genome shotgun (WGS) entry which is preliminary data.</text>
</comment>
<gene>
    <name evidence="2" type="ORF">NQ317_001513</name>
</gene>
<protein>
    <recommendedName>
        <fullName evidence="1">Reverse transcriptase domain-containing protein</fullName>
    </recommendedName>
</protein>
<dbReference type="Proteomes" id="UP001162164">
    <property type="component" value="Unassembled WGS sequence"/>
</dbReference>
<proteinExistence type="predicted"/>
<evidence type="ECO:0000259" key="1">
    <source>
        <dbReference type="Pfam" id="PF00078"/>
    </source>
</evidence>
<sequence length="357" mass="41896">MYKKAINTKTDEDWNRFKTRRNEVVTLIRNQKKAYYTQKIDETKHDPAEMWKTLKQLNEKEISEQFNDYFIDSIDNIALSLTKTNNYDYILDNMKSHNAAFAVGEVFLNVINSSLDSGTFPKTWKKSTIVPVEKKNNTILAEEHRPLNMVPSYEKLLETVVNEQLMEYCESNNLLTKYQSGFRKNNSCESALQTVLFHWQEAINNKSIIGAVFIDFQRAFETIDRDLLILKLGRFGIGNTVIEWFRNIHEYSTRNRNDFYVQTVRTNYSQNSLYHKGLIMYNNLPNEVKLAQNIHTFKLLCNRYSVYTGSASFLLLFLRKIDKPNFKCFAGYNELNICDVGNQEIHSTYTSFLLQEE</sequence>
<keyword evidence="3" id="KW-1185">Reference proteome</keyword>
<dbReference type="PANTHER" id="PTHR19446">
    <property type="entry name" value="REVERSE TRANSCRIPTASES"/>
    <property type="match status" value="1"/>
</dbReference>
<dbReference type="EMBL" id="JAPWTJ010000140">
    <property type="protein sequence ID" value="KAJ8982189.1"/>
    <property type="molecule type" value="Genomic_DNA"/>
</dbReference>
<evidence type="ECO:0000313" key="3">
    <source>
        <dbReference type="Proteomes" id="UP001162164"/>
    </source>
</evidence>
<reference evidence="2" key="1">
    <citation type="journal article" date="2023" name="Insect Mol. Biol.">
        <title>Genome sequencing provides insights into the evolution of gene families encoding plant cell wall-degrading enzymes in longhorned beetles.</title>
        <authorList>
            <person name="Shin N.R."/>
            <person name="Okamura Y."/>
            <person name="Kirsch R."/>
            <person name="Pauchet Y."/>
        </authorList>
    </citation>
    <scope>NUCLEOTIDE SEQUENCE</scope>
    <source>
        <strain evidence="2">MMC_N1</strain>
    </source>
</reference>
<evidence type="ECO:0000313" key="2">
    <source>
        <dbReference type="EMBL" id="KAJ8982189.1"/>
    </source>
</evidence>
<organism evidence="2 3">
    <name type="scientific">Molorchus minor</name>
    <dbReference type="NCBI Taxonomy" id="1323400"/>
    <lineage>
        <taxon>Eukaryota</taxon>
        <taxon>Metazoa</taxon>
        <taxon>Ecdysozoa</taxon>
        <taxon>Arthropoda</taxon>
        <taxon>Hexapoda</taxon>
        <taxon>Insecta</taxon>
        <taxon>Pterygota</taxon>
        <taxon>Neoptera</taxon>
        <taxon>Endopterygota</taxon>
        <taxon>Coleoptera</taxon>
        <taxon>Polyphaga</taxon>
        <taxon>Cucujiformia</taxon>
        <taxon>Chrysomeloidea</taxon>
        <taxon>Cerambycidae</taxon>
        <taxon>Lamiinae</taxon>
        <taxon>Monochamini</taxon>
        <taxon>Molorchus</taxon>
    </lineage>
</organism>
<feature type="domain" description="Reverse transcriptase" evidence="1">
    <location>
        <begin position="134"/>
        <end position="261"/>
    </location>
</feature>
<accession>A0ABQ9JVS9</accession>
<dbReference type="InterPro" id="IPR000477">
    <property type="entry name" value="RT_dom"/>
</dbReference>